<dbReference type="EMBL" id="CP046883">
    <property type="protein sequence ID" value="QNH95810.1"/>
    <property type="molecule type" value="Genomic_DNA"/>
</dbReference>
<dbReference type="InterPro" id="IPR050300">
    <property type="entry name" value="GDXG_lipolytic_enzyme"/>
</dbReference>
<dbReference type="KEGG" id="cans:GP473_03190"/>
<dbReference type="Gene3D" id="3.40.50.1820">
    <property type="entry name" value="alpha/beta hydrolase"/>
    <property type="match status" value="1"/>
</dbReference>
<accession>A0A7G7YMU0</accession>
<evidence type="ECO:0000256" key="2">
    <source>
        <dbReference type="ARBA" id="ARBA00022801"/>
    </source>
</evidence>
<gene>
    <name evidence="4" type="ORF">GP473_03190</name>
</gene>
<protein>
    <submittedName>
        <fullName evidence="4">Prolyl oligopeptidase family serine peptidase</fullName>
    </submittedName>
</protein>
<evidence type="ECO:0000259" key="3">
    <source>
        <dbReference type="Pfam" id="PF20434"/>
    </source>
</evidence>
<dbReference type="InterPro" id="IPR002168">
    <property type="entry name" value="Lipase_GDXG_HIS_AS"/>
</dbReference>
<reference evidence="4 5" key="1">
    <citation type="submission" date="2019-12" db="EMBL/GenBank/DDBJ databases">
        <title>Corynebacterium sp. nov., isolated from feces of the Anser Albifrons in China.</title>
        <authorList>
            <person name="Liu Q."/>
        </authorList>
    </citation>
    <scope>NUCLEOTIDE SEQUENCE [LARGE SCALE GENOMIC DNA]</scope>
    <source>
        <strain evidence="4 5">23H37-10</strain>
    </source>
</reference>
<name>A0A7G7YMU0_9CORY</name>
<proteinExistence type="inferred from homology"/>
<organism evidence="4 5">
    <name type="scientific">Corynebacterium anserum</name>
    <dbReference type="NCBI Taxonomy" id="2684406"/>
    <lineage>
        <taxon>Bacteria</taxon>
        <taxon>Bacillati</taxon>
        <taxon>Actinomycetota</taxon>
        <taxon>Actinomycetes</taxon>
        <taxon>Mycobacteriales</taxon>
        <taxon>Corynebacteriaceae</taxon>
        <taxon>Corynebacterium</taxon>
    </lineage>
</organism>
<dbReference type="SUPFAM" id="SSF53474">
    <property type="entry name" value="alpha/beta-Hydrolases"/>
    <property type="match status" value="1"/>
</dbReference>
<dbReference type="AlphaFoldDB" id="A0A7G7YMU0"/>
<dbReference type="InterPro" id="IPR029058">
    <property type="entry name" value="AB_hydrolase_fold"/>
</dbReference>
<dbReference type="PANTHER" id="PTHR48081:SF33">
    <property type="entry name" value="KYNURENINE FORMAMIDASE"/>
    <property type="match status" value="1"/>
</dbReference>
<feature type="domain" description="BD-FAE-like" evidence="3">
    <location>
        <begin position="86"/>
        <end position="289"/>
    </location>
</feature>
<dbReference type="PROSITE" id="PS01173">
    <property type="entry name" value="LIPASE_GDXG_HIS"/>
    <property type="match status" value="1"/>
</dbReference>
<dbReference type="InterPro" id="IPR049492">
    <property type="entry name" value="BD-FAE-like_dom"/>
</dbReference>
<comment type="similarity">
    <text evidence="1">Belongs to the 'GDXG' lipolytic enzyme family.</text>
</comment>
<evidence type="ECO:0000313" key="4">
    <source>
        <dbReference type="EMBL" id="QNH95810.1"/>
    </source>
</evidence>
<keyword evidence="5" id="KW-1185">Reference proteome</keyword>
<dbReference type="PANTHER" id="PTHR48081">
    <property type="entry name" value="AB HYDROLASE SUPERFAMILY PROTEIN C4A8.06C"/>
    <property type="match status" value="1"/>
</dbReference>
<dbReference type="Proteomes" id="UP000515275">
    <property type="component" value="Chromosome"/>
</dbReference>
<evidence type="ECO:0000313" key="5">
    <source>
        <dbReference type="Proteomes" id="UP000515275"/>
    </source>
</evidence>
<dbReference type="Pfam" id="PF20434">
    <property type="entry name" value="BD-FAE"/>
    <property type="match status" value="1"/>
</dbReference>
<dbReference type="GO" id="GO:0016787">
    <property type="term" value="F:hydrolase activity"/>
    <property type="evidence" value="ECO:0007669"/>
    <property type="project" value="UniProtKB-KW"/>
</dbReference>
<evidence type="ECO:0000256" key="1">
    <source>
        <dbReference type="ARBA" id="ARBA00010515"/>
    </source>
</evidence>
<sequence length="351" mass="38258">MSRSTSPDMNSIGKRTKAVSKCHTRRVAYCAVAVLTSLGLAACSGFTYGSDTPRIDDESIEQTAQFPRDGIMRFHYATEHERQYGDLFLPRGQRYSEPVPLVVMIHGGGWMEKSDAASTNDLAENLTTYGVAVWNIEYRGIGKEGQPGPGGWPRTYEDVAQAVDFIPTLAERSAVPLDLTRVTVTGLSAGGNLSAWSCSRPALPNGAPGSNPRFEVNRCVGLAGVYDLKLAYEQHDRYVKTLLGGTPDEVPDRYRLSSPAENINKDATIVVFAGRNDEVVNYDEATSFVKEARAAGLKIEEHILNNASHVSWAKVTGAQWKLARTHILAQVGIKAENLSSVPEDTGVRISR</sequence>
<keyword evidence="2" id="KW-0378">Hydrolase</keyword>